<gene>
    <name evidence="1" type="ORF">P5G51_001435</name>
</gene>
<dbReference type="RefSeq" id="WP_320384161.1">
    <property type="nucleotide sequence ID" value="NZ_JAROCA020000001.1"/>
</dbReference>
<reference evidence="1 2" key="1">
    <citation type="submission" date="2023-10" db="EMBL/GenBank/DDBJ databases">
        <title>179-bfca-hs.</title>
        <authorList>
            <person name="Miliotis G."/>
            <person name="Sengupta P."/>
            <person name="Hameed A."/>
            <person name="Chuvochina M."/>
            <person name="Mcdonagh F."/>
            <person name="Simpson A.C."/>
            <person name="Singh N.K."/>
            <person name="Rekha P.D."/>
            <person name="Raman K."/>
            <person name="Hugenholtz P."/>
            <person name="Venkateswaran K."/>
        </authorList>
    </citation>
    <scope>NUCLEOTIDE SEQUENCE [LARGE SCALE GENOMIC DNA]</scope>
    <source>
        <strain evidence="1 2">179-BFC-A-HS</strain>
    </source>
</reference>
<dbReference type="EMBL" id="JAROCA020000001">
    <property type="protein sequence ID" value="MDY0404250.1"/>
    <property type="molecule type" value="Genomic_DNA"/>
</dbReference>
<keyword evidence="2" id="KW-1185">Reference proteome</keyword>
<organism evidence="1 2">
    <name type="scientific">Tigheibacillus jepli</name>
    <dbReference type="NCBI Taxonomy" id="3035914"/>
    <lineage>
        <taxon>Bacteria</taxon>
        <taxon>Bacillati</taxon>
        <taxon>Bacillota</taxon>
        <taxon>Bacilli</taxon>
        <taxon>Bacillales</taxon>
        <taxon>Bacillaceae</taxon>
        <taxon>Tigheibacillus</taxon>
    </lineage>
</organism>
<proteinExistence type="predicted"/>
<comment type="caution">
    <text evidence="1">The sequence shown here is derived from an EMBL/GenBank/DDBJ whole genome shotgun (WGS) entry which is preliminary data.</text>
</comment>
<dbReference type="Proteomes" id="UP001228376">
    <property type="component" value="Unassembled WGS sequence"/>
</dbReference>
<name>A0ABU5CD37_9BACI</name>
<sequence>MPYYINNYVKHYSSSLDIVVDRDSYESEKELLEWNKIRKKDDINYIVSEDFGSGLKLLRVLKKRGNILLYLDGNTGAGEDSVPSVCRHISSITQMRSGIYRLVSLLKRKICMVIADQPEPGVNRLIAYKPFAIEKDSLNEGIELAYSNFRKALQQKPELWRFWYRYHHYVDSWAHISRNSSPEVDWVNKEYGLGVDLRTGKLYEIETV</sequence>
<protein>
    <submittedName>
        <fullName evidence="1">Uncharacterized protein</fullName>
    </submittedName>
</protein>
<evidence type="ECO:0000313" key="1">
    <source>
        <dbReference type="EMBL" id="MDY0404250.1"/>
    </source>
</evidence>
<accession>A0ABU5CD37</accession>
<evidence type="ECO:0000313" key="2">
    <source>
        <dbReference type="Proteomes" id="UP001228376"/>
    </source>
</evidence>